<feature type="binding site" evidence="24">
    <location>
        <begin position="313"/>
        <end position="314"/>
    </location>
    <ligand>
        <name>ATP</name>
        <dbReference type="ChEBI" id="CHEBI:30616"/>
    </ligand>
</feature>
<comment type="catalytic activity">
    <reaction evidence="17 22">
        <text>2 D-alanine + ATP = D-alanyl-D-alanine + ADP + phosphate + H(+)</text>
        <dbReference type="Rhea" id="RHEA:11224"/>
        <dbReference type="ChEBI" id="CHEBI:15378"/>
        <dbReference type="ChEBI" id="CHEBI:30616"/>
        <dbReference type="ChEBI" id="CHEBI:43474"/>
        <dbReference type="ChEBI" id="CHEBI:57416"/>
        <dbReference type="ChEBI" id="CHEBI:57822"/>
        <dbReference type="ChEBI" id="CHEBI:456216"/>
        <dbReference type="EC" id="6.3.2.4"/>
    </reaction>
</comment>
<evidence type="ECO:0000256" key="13">
    <source>
        <dbReference type="ARBA" id="ARBA00022960"/>
    </source>
</evidence>
<evidence type="ECO:0000256" key="26">
    <source>
        <dbReference type="PROSITE-ProRule" id="PRU00409"/>
    </source>
</evidence>
<feature type="binding site" evidence="24">
    <location>
        <begin position="189"/>
        <end position="190"/>
    </location>
    <ligand>
        <name>ATP</name>
        <dbReference type="ChEBI" id="CHEBI:30616"/>
    </ligand>
</feature>
<evidence type="ECO:0000256" key="9">
    <source>
        <dbReference type="ARBA" id="ARBA00022723"/>
    </source>
</evidence>
<feature type="binding site" evidence="25">
    <location>
        <position position="314"/>
    </location>
    <ligand>
        <name>Mg(2+)</name>
        <dbReference type="ChEBI" id="CHEBI:18420"/>
        <label>2</label>
    </ligand>
</feature>
<dbReference type="InterPro" id="IPR011095">
    <property type="entry name" value="Dala_Dala_lig_C"/>
</dbReference>
<evidence type="ECO:0000256" key="12">
    <source>
        <dbReference type="ARBA" id="ARBA00022842"/>
    </source>
</evidence>
<keyword evidence="8 22" id="KW-0436">Ligase</keyword>
<comment type="cofactor">
    <cofactor evidence="25">
        <name>Mg(2+)</name>
        <dbReference type="ChEBI" id="CHEBI:18420"/>
    </cofactor>
    <cofactor evidence="25">
        <name>Mn(2+)</name>
        <dbReference type="ChEBI" id="CHEBI:29035"/>
    </cofactor>
    <text evidence="25">Binds 2 magnesium or manganese ions per subunit.</text>
</comment>
<evidence type="ECO:0000313" key="28">
    <source>
        <dbReference type="EMBL" id="HIV86184.1"/>
    </source>
</evidence>
<dbReference type="Proteomes" id="UP000824162">
    <property type="component" value="Unassembled WGS sequence"/>
</dbReference>
<feature type="binding site" evidence="25">
    <location>
        <position position="300"/>
    </location>
    <ligand>
        <name>Mg(2+)</name>
        <dbReference type="ChEBI" id="CHEBI:18420"/>
        <label>1</label>
    </ligand>
</feature>
<dbReference type="GO" id="GO:0005524">
    <property type="term" value="F:ATP binding"/>
    <property type="evidence" value="ECO:0007669"/>
    <property type="project" value="UniProtKB-UniRule"/>
</dbReference>
<dbReference type="Pfam" id="PF07478">
    <property type="entry name" value="Dala_Dala_lig_C"/>
    <property type="match status" value="1"/>
</dbReference>
<dbReference type="GO" id="GO:0009252">
    <property type="term" value="P:peptidoglycan biosynthetic process"/>
    <property type="evidence" value="ECO:0007669"/>
    <property type="project" value="UniProtKB-UniRule"/>
</dbReference>
<comment type="cofactor">
    <cofactor evidence="1">
        <name>Mn(2+)</name>
        <dbReference type="ChEBI" id="CHEBI:29035"/>
    </cofactor>
</comment>
<evidence type="ECO:0000256" key="21">
    <source>
        <dbReference type="ARBA" id="ARBA00077154"/>
    </source>
</evidence>
<feature type="active site" evidence="23">
    <location>
        <position position="325"/>
    </location>
</feature>
<organism evidence="28 29">
    <name type="scientific">Candidatus Monoglobus merdigallinarum</name>
    <dbReference type="NCBI Taxonomy" id="2838698"/>
    <lineage>
        <taxon>Bacteria</taxon>
        <taxon>Bacillati</taxon>
        <taxon>Bacillota</taxon>
        <taxon>Clostridia</taxon>
        <taxon>Monoglobales</taxon>
        <taxon>Monoglobaceae</taxon>
        <taxon>Monoglobus</taxon>
    </lineage>
</organism>
<dbReference type="SUPFAM" id="SSF52440">
    <property type="entry name" value="PreATP-grasp domain"/>
    <property type="match status" value="1"/>
</dbReference>
<keyword evidence="13 22" id="KW-0133">Cell shape</keyword>
<evidence type="ECO:0000259" key="27">
    <source>
        <dbReference type="PROSITE" id="PS50975"/>
    </source>
</evidence>
<comment type="subcellular location">
    <subcellularLocation>
        <location evidence="3 22">Cytoplasm</location>
    </subcellularLocation>
</comment>
<evidence type="ECO:0000256" key="14">
    <source>
        <dbReference type="ARBA" id="ARBA00022984"/>
    </source>
</evidence>
<gene>
    <name evidence="22" type="primary">ddl</name>
    <name evidence="28" type="ORF">H9900_05170</name>
</gene>
<evidence type="ECO:0000313" key="29">
    <source>
        <dbReference type="Proteomes" id="UP000824162"/>
    </source>
</evidence>
<keyword evidence="12 25" id="KW-0460">Magnesium</keyword>
<dbReference type="SUPFAM" id="SSF56059">
    <property type="entry name" value="Glutathione synthetase ATP-binding domain-like"/>
    <property type="match status" value="1"/>
</dbReference>
<evidence type="ECO:0000256" key="4">
    <source>
        <dbReference type="ARBA" id="ARBA00004752"/>
    </source>
</evidence>
<evidence type="ECO:0000256" key="3">
    <source>
        <dbReference type="ARBA" id="ARBA00004496"/>
    </source>
</evidence>
<keyword evidence="14 22" id="KW-0573">Peptidoglycan synthesis</keyword>
<dbReference type="InterPro" id="IPR005905">
    <property type="entry name" value="D_ala_D_ala"/>
</dbReference>
<dbReference type="InterPro" id="IPR013815">
    <property type="entry name" value="ATP_grasp_subdomain_1"/>
</dbReference>
<evidence type="ECO:0000256" key="20">
    <source>
        <dbReference type="ARBA" id="ARBA00076288"/>
    </source>
</evidence>
<evidence type="ECO:0000256" key="24">
    <source>
        <dbReference type="PIRSR" id="PIRSR039102-2"/>
    </source>
</evidence>
<keyword evidence="7 22" id="KW-0963">Cytoplasm</keyword>
<evidence type="ECO:0000256" key="25">
    <source>
        <dbReference type="PIRSR" id="PIRSR039102-3"/>
    </source>
</evidence>
<dbReference type="GO" id="GO:0005829">
    <property type="term" value="C:cytosol"/>
    <property type="evidence" value="ECO:0007669"/>
    <property type="project" value="TreeGrafter"/>
</dbReference>
<feature type="binding site" evidence="24">
    <location>
        <position position="141"/>
    </location>
    <ligand>
        <name>ATP</name>
        <dbReference type="ChEBI" id="CHEBI:30616"/>
    </ligand>
</feature>
<accession>A0A9D1PQL1</accession>
<dbReference type="InterPro" id="IPR011761">
    <property type="entry name" value="ATP-grasp"/>
</dbReference>
<name>A0A9D1PQL1_9FIRM</name>
<feature type="active site" evidence="23">
    <location>
        <position position="16"/>
    </location>
</feature>
<evidence type="ECO:0000256" key="7">
    <source>
        <dbReference type="ARBA" id="ARBA00022490"/>
    </source>
</evidence>
<evidence type="ECO:0000256" key="15">
    <source>
        <dbReference type="ARBA" id="ARBA00023211"/>
    </source>
</evidence>
<dbReference type="PANTHER" id="PTHR23132:SF25">
    <property type="entry name" value="D-ALANINE--D-ALANINE LIGASE A"/>
    <property type="match status" value="1"/>
</dbReference>
<feature type="binding site" evidence="25">
    <location>
        <position position="316"/>
    </location>
    <ligand>
        <name>Mg(2+)</name>
        <dbReference type="ChEBI" id="CHEBI:18420"/>
        <label>2</label>
    </ligand>
</feature>
<dbReference type="NCBIfam" id="NF002378">
    <property type="entry name" value="PRK01372.1"/>
    <property type="match status" value="1"/>
</dbReference>
<evidence type="ECO:0000256" key="5">
    <source>
        <dbReference type="ARBA" id="ARBA00010871"/>
    </source>
</evidence>
<evidence type="ECO:0000256" key="10">
    <source>
        <dbReference type="ARBA" id="ARBA00022741"/>
    </source>
</evidence>
<dbReference type="InterPro" id="IPR000291">
    <property type="entry name" value="D-Ala_lig_Van_CS"/>
</dbReference>
<keyword evidence="16 22" id="KW-0961">Cell wall biogenesis/degradation</keyword>
<dbReference type="InterPro" id="IPR016185">
    <property type="entry name" value="PreATP-grasp_dom_sf"/>
</dbReference>
<reference evidence="28" key="2">
    <citation type="submission" date="2021-04" db="EMBL/GenBank/DDBJ databases">
        <authorList>
            <person name="Gilroy R."/>
        </authorList>
    </citation>
    <scope>NUCLEOTIDE SEQUENCE</scope>
    <source>
        <strain evidence="28">5790</strain>
    </source>
</reference>
<comment type="function">
    <text evidence="2 22">Cell wall formation.</text>
</comment>
<dbReference type="GO" id="GO:0071555">
    <property type="term" value="P:cell wall organization"/>
    <property type="evidence" value="ECO:0007669"/>
    <property type="project" value="UniProtKB-KW"/>
</dbReference>
<protein>
    <recommendedName>
        <fullName evidence="19 22">D-alanine--D-alanine ligase</fullName>
        <ecNumber evidence="6 22">6.3.2.4</ecNumber>
    </recommendedName>
    <alternativeName>
        <fullName evidence="21 22">D-Ala-D-Ala ligase</fullName>
    </alternativeName>
    <alternativeName>
        <fullName evidence="20 22">D-alanylalanine synthetase</fullName>
    </alternativeName>
</protein>
<evidence type="ECO:0000256" key="2">
    <source>
        <dbReference type="ARBA" id="ARBA00003921"/>
    </source>
</evidence>
<dbReference type="Pfam" id="PF01820">
    <property type="entry name" value="Dala_Dala_lig_N"/>
    <property type="match status" value="1"/>
</dbReference>
<dbReference type="AlphaFoldDB" id="A0A9D1PQL1"/>
<dbReference type="GO" id="GO:0046872">
    <property type="term" value="F:metal ion binding"/>
    <property type="evidence" value="ECO:0007669"/>
    <property type="project" value="UniProtKB-KW"/>
</dbReference>
<evidence type="ECO:0000256" key="18">
    <source>
        <dbReference type="ARBA" id="ARBA00060592"/>
    </source>
</evidence>
<evidence type="ECO:0000256" key="22">
    <source>
        <dbReference type="HAMAP-Rule" id="MF_00047"/>
    </source>
</evidence>
<evidence type="ECO:0000256" key="6">
    <source>
        <dbReference type="ARBA" id="ARBA00012216"/>
    </source>
</evidence>
<evidence type="ECO:0000256" key="11">
    <source>
        <dbReference type="ARBA" id="ARBA00022840"/>
    </source>
</evidence>
<evidence type="ECO:0000256" key="17">
    <source>
        <dbReference type="ARBA" id="ARBA00047614"/>
    </source>
</evidence>
<evidence type="ECO:0000256" key="19">
    <source>
        <dbReference type="ARBA" id="ARBA00068427"/>
    </source>
</evidence>
<dbReference type="InterPro" id="IPR011127">
    <property type="entry name" value="Dala_Dala_lig_N"/>
</dbReference>
<feature type="binding site" evidence="24">
    <location>
        <begin position="219"/>
        <end position="226"/>
    </location>
    <ligand>
        <name>ATP</name>
        <dbReference type="ChEBI" id="CHEBI:30616"/>
    </ligand>
</feature>
<comment type="pathway">
    <text evidence="18">Glycan biosynthesis.</text>
</comment>
<dbReference type="PROSITE" id="PS00843">
    <property type="entry name" value="DALA_DALA_LIGASE_1"/>
    <property type="match status" value="1"/>
</dbReference>
<comment type="caution">
    <text evidence="28">The sequence shown here is derived from an EMBL/GenBank/DDBJ whole genome shotgun (WGS) entry which is preliminary data.</text>
</comment>
<proteinExistence type="inferred from homology"/>
<feature type="binding site" evidence="24">
    <location>
        <begin position="181"/>
        <end position="183"/>
    </location>
    <ligand>
        <name>ATP</name>
        <dbReference type="ChEBI" id="CHEBI:30616"/>
    </ligand>
</feature>
<evidence type="ECO:0000256" key="1">
    <source>
        <dbReference type="ARBA" id="ARBA00001936"/>
    </source>
</evidence>
<dbReference type="Gene3D" id="3.40.50.20">
    <property type="match status" value="1"/>
</dbReference>
<dbReference type="NCBIfam" id="NF002528">
    <property type="entry name" value="PRK01966.1-4"/>
    <property type="match status" value="1"/>
</dbReference>
<keyword evidence="15 25" id="KW-0464">Manganese</keyword>
<keyword evidence="9 25" id="KW-0479">Metal-binding</keyword>
<feature type="active site" evidence="23">
    <location>
        <position position="189"/>
    </location>
</feature>
<evidence type="ECO:0000256" key="8">
    <source>
        <dbReference type="ARBA" id="ARBA00022598"/>
    </source>
</evidence>
<keyword evidence="11 26" id="KW-0067">ATP-binding</keyword>
<dbReference type="HAMAP" id="MF_00047">
    <property type="entry name" value="Dala_Dala_lig"/>
    <property type="match status" value="1"/>
</dbReference>
<dbReference type="FunFam" id="3.30.1490.20:FF:000007">
    <property type="entry name" value="D-alanine--D-alanine ligase"/>
    <property type="match status" value="1"/>
</dbReference>
<dbReference type="PIRSF" id="PIRSF039102">
    <property type="entry name" value="Ddl/VanB"/>
    <property type="match status" value="1"/>
</dbReference>
<dbReference type="EMBL" id="DXIJ01000108">
    <property type="protein sequence ID" value="HIV86184.1"/>
    <property type="molecule type" value="Genomic_DNA"/>
</dbReference>
<evidence type="ECO:0000256" key="23">
    <source>
        <dbReference type="PIRSR" id="PIRSR039102-1"/>
    </source>
</evidence>
<comment type="similarity">
    <text evidence="5 22">Belongs to the D-alanine--D-alanine ligase family.</text>
</comment>
<comment type="pathway">
    <text evidence="4 22">Cell wall biogenesis; peptidoglycan biosynthesis.</text>
</comment>
<dbReference type="Gene3D" id="3.30.1490.20">
    <property type="entry name" value="ATP-grasp fold, A domain"/>
    <property type="match status" value="1"/>
</dbReference>
<dbReference type="FunFam" id="3.30.470.20:FF:000008">
    <property type="entry name" value="D-alanine--D-alanine ligase"/>
    <property type="match status" value="1"/>
</dbReference>
<dbReference type="GO" id="GO:0008360">
    <property type="term" value="P:regulation of cell shape"/>
    <property type="evidence" value="ECO:0007669"/>
    <property type="project" value="UniProtKB-KW"/>
</dbReference>
<sequence length="355" mass="38775">MEKLSVCVVFGGVSSEHEISKISAAMIIDALGRDEYDIHKIYIDRSGRWMYFDKEASEIGEYATDEAHLYFDKAIVSPSREDGGILRFKDGVHAEAVRIDAVIPALHGKNGEDGTIQGLFELAGIPYVGSGVLGSAVCMDKCLAKIMFKEAGIPQARWVTLIKGDDVDAELIEKELGYPCFIKPSNAGSSVGVSKAHDRSELLDGIKLAFKHDSKVLIEEFISASEVESAVLGNLNPAVAENIGEIAPSNEFYDFDAKYVDSTSKLTIPAQTDKETTAQLKEYALRAYKICECRGLARVDFFVDKSSGSIWLNEINTLPGFTSISMYPKLWETSGLSNSELLDKLIDCALSSSRG</sequence>
<dbReference type="GO" id="GO:0008716">
    <property type="term" value="F:D-alanine-D-alanine ligase activity"/>
    <property type="evidence" value="ECO:0007669"/>
    <property type="project" value="UniProtKB-UniRule"/>
</dbReference>
<dbReference type="PROSITE" id="PS50975">
    <property type="entry name" value="ATP_GRASP"/>
    <property type="match status" value="1"/>
</dbReference>
<dbReference type="EC" id="6.3.2.4" evidence="6 22"/>
<dbReference type="Gene3D" id="3.30.470.20">
    <property type="entry name" value="ATP-grasp fold, B domain"/>
    <property type="match status" value="1"/>
</dbReference>
<reference evidence="28" key="1">
    <citation type="journal article" date="2021" name="PeerJ">
        <title>Extensive microbial diversity within the chicken gut microbiome revealed by metagenomics and culture.</title>
        <authorList>
            <person name="Gilroy R."/>
            <person name="Ravi A."/>
            <person name="Getino M."/>
            <person name="Pursley I."/>
            <person name="Horton D.L."/>
            <person name="Alikhan N.F."/>
            <person name="Baker D."/>
            <person name="Gharbi K."/>
            <person name="Hall N."/>
            <person name="Watson M."/>
            <person name="Adriaenssens E.M."/>
            <person name="Foster-Nyarko E."/>
            <person name="Jarju S."/>
            <person name="Secka A."/>
            <person name="Antonio M."/>
            <person name="Oren A."/>
            <person name="Chaudhuri R.R."/>
            <person name="La Ragione R."/>
            <person name="Hildebrand F."/>
            <person name="Pallen M.J."/>
        </authorList>
    </citation>
    <scope>NUCLEOTIDE SEQUENCE</scope>
    <source>
        <strain evidence="28">5790</strain>
    </source>
</reference>
<keyword evidence="10 24" id="KW-0547">Nucleotide-binding</keyword>
<evidence type="ECO:0000256" key="16">
    <source>
        <dbReference type="ARBA" id="ARBA00023316"/>
    </source>
</evidence>
<dbReference type="PANTHER" id="PTHR23132">
    <property type="entry name" value="D-ALANINE--D-ALANINE LIGASE"/>
    <property type="match status" value="1"/>
</dbReference>
<dbReference type="NCBIfam" id="TIGR01205">
    <property type="entry name" value="D_ala_D_alaTIGR"/>
    <property type="match status" value="1"/>
</dbReference>
<feature type="domain" description="ATP-grasp" evidence="27">
    <location>
        <begin position="145"/>
        <end position="347"/>
    </location>
</feature>
<feature type="binding site" evidence="25">
    <location>
        <position position="314"/>
    </location>
    <ligand>
        <name>Mg(2+)</name>
        <dbReference type="ChEBI" id="CHEBI:18420"/>
        <label>1</label>
    </ligand>
</feature>